<dbReference type="GO" id="GO:0008936">
    <property type="term" value="F:nicotinamidase activity"/>
    <property type="evidence" value="ECO:0007669"/>
    <property type="project" value="UniProtKB-EC"/>
</dbReference>
<dbReference type="PANTHER" id="PTHR11080">
    <property type="entry name" value="PYRAZINAMIDASE/NICOTINAMIDASE"/>
    <property type="match status" value="1"/>
</dbReference>
<dbReference type="InterPro" id="IPR052347">
    <property type="entry name" value="Isochorismatase_Nicotinamidase"/>
</dbReference>
<keyword evidence="3" id="KW-0479">Metal-binding</keyword>
<evidence type="ECO:0000256" key="7">
    <source>
        <dbReference type="ARBA" id="ARBA00043224"/>
    </source>
</evidence>
<dbReference type="PANTHER" id="PTHR11080:SF2">
    <property type="entry name" value="LD05707P"/>
    <property type="match status" value="1"/>
</dbReference>
<evidence type="ECO:0000256" key="1">
    <source>
        <dbReference type="ARBA" id="ARBA00006336"/>
    </source>
</evidence>
<dbReference type="EC" id="3.5.1.19" evidence="6"/>
<evidence type="ECO:0000256" key="3">
    <source>
        <dbReference type="ARBA" id="ARBA00022723"/>
    </source>
</evidence>
<sequence>MAVFCTRRTLEGLIVPRIGTWAFLGIDLQSTFCKPYPLGVDGCNEQFGHILRLMRKFPVNRRIVTRDIHPWGHVSLASSFIGYAKFHDLTLSEVLAWTENRIAAHALFTLAELIEYLTIVGFQTLWPDHAIEGEDDARIYADIERESTITWNKGNRPHRDSYSAFRDNGGDSTRLDEYERCRGITTNVVTGFVFDVCDGLSGLHSLEYGFETYMVTDLSPAITQEGADEMADKIKAAGGHLITSDQIRAAA</sequence>
<feature type="domain" description="Isochorismatase-like" evidence="8">
    <location>
        <begin position="22"/>
        <end position="246"/>
    </location>
</feature>
<dbReference type="Pfam" id="PF00857">
    <property type="entry name" value="Isochorismatase"/>
    <property type="match status" value="1"/>
</dbReference>
<keyword evidence="4" id="KW-0378">Hydrolase</keyword>
<dbReference type="GO" id="GO:0046872">
    <property type="term" value="F:metal ion binding"/>
    <property type="evidence" value="ECO:0007669"/>
    <property type="project" value="UniProtKB-KW"/>
</dbReference>
<accession>A0A1F7W5J5</accession>
<evidence type="ECO:0000256" key="5">
    <source>
        <dbReference type="ARBA" id="ARBA00037900"/>
    </source>
</evidence>
<evidence type="ECO:0000313" key="10">
    <source>
        <dbReference type="Proteomes" id="UP000176501"/>
    </source>
</evidence>
<evidence type="ECO:0000313" key="9">
    <source>
        <dbReference type="EMBL" id="OGL98061.1"/>
    </source>
</evidence>
<dbReference type="Proteomes" id="UP000176501">
    <property type="component" value="Unassembled WGS sequence"/>
</dbReference>
<comment type="similarity">
    <text evidence="1">Belongs to the isochorismatase family.</text>
</comment>
<comment type="pathway">
    <text evidence="5">Cofactor biosynthesis; nicotinate biosynthesis; nicotinate from nicotinamide: step 1/1.</text>
</comment>
<dbReference type="AlphaFoldDB" id="A0A1F7W5J5"/>
<evidence type="ECO:0000256" key="4">
    <source>
        <dbReference type="ARBA" id="ARBA00022801"/>
    </source>
</evidence>
<evidence type="ECO:0000256" key="2">
    <source>
        <dbReference type="ARBA" id="ARBA00022642"/>
    </source>
</evidence>
<dbReference type="InterPro" id="IPR036380">
    <property type="entry name" value="Isochorismatase-like_sf"/>
</dbReference>
<dbReference type="Gene3D" id="3.40.50.850">
    <property type="entry name" value="Isochorismatase-like"/>
    <property type="match status" value="1"/>
</dbReference>
<dbReference type="SUPFAM" id="SSF52499">
    <property type="entry name" value="Isochorismatase-like hydrolases"/>
    <property type="match status" value="1"/>
</dbReference>
<keyword evidence="2" id="KW-0662">Pyridine nucleotide biosynthesis</keyword>
<dbReference type="GO" id="GO:0019363">
    <property type="term" value="P:pyridine nucleotide biosynthetic process"/>
    <property type="evidence" value="ECO:0007669"/>
    <property type="project" value="UniProtKB-KW"/>
</dbReference>
<evidence type="ECO:0000259" key="8">
    <source>
        <dbReference type="Pfam" id="PF00857"/>
    </source>
</evidence>
<dbReference type="InterPro" id="IPR000868">
    <property type="entry name" value="Isochorismatase-like_dom"/>
</dbReference>
<proteinExistence type="inferred from homology"/>
<comment type="caution">
    <text evidence="9">The sequence shown here is derived from an EMBL/GenBank/DDBJ whole genome shotgun (WGS) entry which is preliminary data.</text>
</comment>
<gene>
    <name evidence="9" type="ORF">A2304_00945</name>
</gene>
<dbReference type="EMBL" id="MGFE01000025">
    <property type="protein sequence ID" value="OGL98061.1"/>
    <property type="molecule type" value="Genomic_DNA"/>
</dbReference>
<reference evidence="9 10" key="1">
    <citation type="journal article" date="2016" name="Nat. Commun.">
        <title>Thousands of microbial genomes shed light on interconnected biogeochemical processes in an aquifer system.</title>
        <authorList>
            <person name="Anantharaman K."/>
            <person name="Brown C.T."/>
            <person name="Hug L.A."/>
            <person name="Sharon I."/>
            <person name="Castelle C.J."/>
            <person name="Probst A.J."/>
            <person name="Thomas B.C."/>
            <person name="Singh A."/>
            <person name="Wilkins M.J."/>
            <person name="Karaoz U."/>
            <person name="Brodie E.L."/>
            <person name="Williams K.H."/>
            <person name="Hubbard S.S."/>
            <person name="Banfield J.F."/>
        </authorList>
    </citation>
    <scope>NUCLEOTIDE SEQUENCE [LARGE SCALE GENOMIC DNA]</scope>
</reference>
<evidence type="ECO:0000256" key="6">
    <source>
        <dbReference type="ARBA" id="ARBA00039017"/>
    </source>
</evidence>
<organism evidence="9 10">
    <name type="scientific">Candidatus Uhrbacteria bacterium RIFOXYB2_FULL_57_15</name>
    <dbReference type="NCBI Taxonomy" id="1802422"/>
    <lineage>
        <taxon>Bacteria</taxon>
        <taxon>Candidatus Uhriibacteriota</taxon>
    </lineage>
</organism>
<protein>
    <recommendedName>
        <fullName evidence="6">nicotinamidase</fullName>
        <ecNumber evidence="6">3.5.1.19</ecNumber>
    </recommendedName>
    <alternativeName>
        <fullName evidence="7">Nicotinamide deamidase</fullName>
    </alternativeName>
</protein>
<name>A0A1F7W5J5_9BACT</name>